<proteinExistence type="predicted"/>
<sequence length="110" mass="11976">MSKSYEMLQFPYAGEQGFPITAFARTISTSEFRSQNRTGCGMARFIGAAITQGVSFETERWAACENANVNIGCKIVLVLKSNAAAMARPASVAGDIYRGKEIEWTSEPLV</sequence>
<comment type="caution">
    <text evidence="1">The sequence shown here is derived from an EMBL/GenBank/DDBJ whole genome shotgun (WGS) entry which is preliminary data.</text>
</comment>
<dbReference type="Proteomes" id="UP000838756">
    <property type="component" value="Unassembled WGS sequence"/>
</dbReference>
<organism evidence="1 2">
    <name type="scientific">Pararge aegeria aegeria</name>
    <dbReference type="NCBI Taxonomy" id="348720"/>
    <lineage>
        <taxon>Eukaryota</taxon>
        <taxon>Metazoa</taxon>
        <taxon>Ecdysozoa</taxon>
        <taxon>Arthropoda</taxon>
        <taxon>Hexapoda</taxon>
        <taxon>Insecta</taxon>
        <taxon>Pterygota</taxon>
        <taxon>Neoptera</taxon>
        <taxon>Endopterygota</taxon>
        <taxon>Lepidoptera</taxon>
        <taxon>Glossata</taxon>
        <taxon>Ditrysia</taxon>
        <taxon>Papilionoidea</taxon>
        <taxon>Nymphalidae</taxon>
        <taxon>Satyrinae</taxon>
        <taxon>Satyrini</taxon>
        <taxon>Parargina</taxon>
        <taxon>Pararge</taxon>
    </lineage>
</organism>
<keyword evidence="2" id="KW-1185">Reference proteome</keyword>
<accession>A0A8S4SB84</accession>
<name>A0A8S4SB84_9NEOP</name>
<dbReference type="AlphaFoldDB" id="A0A8S4SB84"/>
<gene>
    <name evidence="1" type="primary">jg6418</name>
    <name evidence="1" type="ORF">PAEG_LOCUS22522</name>
</gene>
<dbReference type="EMBL" id="CAKXAJ010026057">
    <property type="protein sequence ID" value="CAH2253461.1"/>
    <property type="molecule type" value="Genomic_DNA"/>
</dbReference>
<dbReference type="OrthoDB" id="7490317at2759"/>
<evidence type="ECO:0000313" key="2">
    <source>
        <dbReference type="Proteomes" id="UP000838756"/>
    </source>
</evidence>
<reference evidence="1" key="1">
    <citation type="submission" date="2022-03" db="EMBL/GenBank/DDBJ databases">
        <authorList>
            <person name="Lindestad O."/>
        </authorList>
    </citation>
    <scope>NUCLEOTIDE SEQUENCE</scope>
</reference>
<protein>
    <submittedName>
        <fullName evidence="1">Jg6418 protein</fullName>
    </submittedName>
</protein>
<evidence type="ECO:0000313" key="1">
    <source>
        <dbReference type="EMBL" id="CAH2253461.1"/>
    </source>
</evidence>